<protein>
    <submittedName>
        <fullName evidence="1">Capsular polysaccharide synthesis protein</fullName>
    </submittedName>
</protein>
<dbReference type="RefSeq" id="WP_092104185.1">
    <property type="nucleotide sequence ID" value="NZ_LT629739.1"/>
</dbReference>
<dbReference type="OrthoDB" id="9802881at2"/>
<dbReference type="GO" id="GO:0000030">
    <property type="term" value="F:mannosyltransferase activity"/>
    <property type="evidence" value="ECO:0007669"/>
    <property type="project" value="TreeGrafter"/>
</dbReference>
<dbReference type="EMBL" id="LT629739">
    <property type="protein sequence ID" value="SDS13642.1"/>
    <property type="molecule type" value="Genomic_DNA"/>
</dbReference>
<evidence type="ECO:0000313" key="2">
    <source>
        <dbReference type="Proteomes" id="UP000199700"/>
    </source>
</evidence>
<organism evidence="1 2">
    <name type="scientific">Brevibacterium sandarakinum</name>
    <dbReference type="NCBI Taxonomy" id="629680"/>
    <lineage>
        <taxon>Bacteria</taxon>
        <taxon>Bacillati</taxon>
        <taxon>Actinomycetota</taxon>
        <taxon>Actinomycetes</taxon>
        <taxon>Micrococcales</taxon>
        <taxon>Brevibacteriaceae</taxon>
        <taxon>Brevibacterium</taxon>
    </lineage>
</organism>
<proteinExistence type="predicted"/>
<dbReference type="InterPro" id="IPR008441">
    <property type="entry name" value="AfumC-like_glycosyl_Trfase"/>
</dbReference>
<dbReference type="GO" id="GO:0016020">
    <property type="term" value="C:membrane"/>
    <property type="evidence" value="ECO:0007669"/>
    <property type="project" value="GOC"/>
</dbReference>
<dbReference type="AlphaFoldDB" id="A0A1H1PQU2"/>
<keyword evidence="2" id="KW-1185">Reference proteome</keyword>
<dbReference type="Pfam" id="PF05704">
    <property type="entry name" value="Caps_synth"/>
    <property type="match status" value="1"/>
</dbReference>
<reference evidence="1" key="1">
    <citation type="submission" date="2016-10" db="EMBL/GenBank/DDBJ databases">
        <authorList>
            <person name="Varghese N."/>
            <person name="Submissions S."/>
        </authorList>
    </citation>
    <scope>NUCLEOTIDE SEQUENCE [LARGE SCALE GENOMIC DNA]</scope>
    <source>
        <strain evidence="1">DSM 22082</strain>
    </source>
</reference>
<sequence>METIWLYWENVYSASMPDYIQLCMETIEAQAGDWDVVLLTPENVREHISGLRDDFFDIPEVAHKADYIRGAVLEQCGGLWMDIDTIALRPLSLITDLLPLHGAVFYGWQSFQPSIGLIASEPGHPLIAQWKARMDVALDSGLSQKWSGIGYDLLWPLAKTIPYTHIAHTICAPTHYTETAKFVENLEPDEVLKAETVVMQLYNKMFFKIYGSMGRDEILGSDSLIAKCFAIGLQADPKWQILAKQLTHDSSLRVKSRDRAANGEGNIGTIYVNEALEMYETS</sequence>
<name>A0A1H1PQU2_BRESA</name>
<dbReference type="SUPFAM" id="SSF53448">
    <property type="entry name" value="Nucleotide-diphospho-sugar transferases"/>
    <property type="match status" value="1"/>
</dbReference>
<dbReference type="STRING" id="629680.SAMN04489751_1313"/>
<evidence type="ECO:0000313" key="1">
    <source>
        <dbReference type="EMBL" id="SDS13642.1"/>
    </source>
</evidence>
<dbReference type="PANTHER" id="PTHR32385:SF15">
    <property type="entry name" value="INOSITOL PHOSPHOCERAMIDE MANNOSYLTRANSFERASE 1"/>
    <property type="match status" value="1"/>
</dbReference>
<accession>A0A1H1PQU2</accession>
<dbReference type="InterPro" id="IPR051706">
    <property type="entry name" value="Glycosyltransferase_domain"/>
</dbReference>
<dbReference type="InterPro" id="IPR029044">
    <property type="entry name" value="Nucleotide-diphossugar_trans"/>
</dbReference>
<dbReference type="GO" id="GO:0051999">
    <property type="term" value="P:mannosyl-inositol phosphorylceramide biosynthetic process"/>
    <property type="evidence" value="ECO:0007669"/>
    <property type="project" value="TreeGrafter"/>
</dbReference>
<dbReference type="Proteomes" id="UP000199700">
    <property type="component" value="Chromosome"/>
</dbReference>
<dbReference type="Gene3D" id="3.90.550.20">
    <property type="match status" value="1"/>
</dbReference>
<gene>
    <name evidence="1" type="ORF">SAMN04489751_1313</name>
</gene>
<dbReference type="PANTHER" id="PTHR32385">
    <property type="entry name" value="MANNOSYL PHOSPHORYLINOSITOL CERAMIDE SYNTHASE"/>
    <property type="match status" value="1"/>
</dbReference>